<comment type="caution">
    <text evidence="1">The sequence shown here is derived from an EMBL/GenBank/DDBJ whole genome shotgun (WGS) entry which is preliminary data.</text>
</comment>
<protein>
    <submittedName>
        <fullName evidence="1">Uncharacterized protein</fullName>
    </submittedName>
</protein>
<evidence type="ECO:0000313" key="1">
    <source>
        <dbReference type="EMBL" id="GEU18847.1"/>
    </source>
</evidence>
<reference evidence="1" key="2">
    <citation type="submission" date="2019-12" db="EMBL/GenBank/DDBJ databases">
        <authorList>
            <person name="Hoang T.H.H."/>
            <person name="Okutani A."/>
        </authorList>
    </citation>
    <scope>NUCLEOTIDE SEQUENCE</scope>
    <source>
        <strain evidence="1">LamDB</strain>
    </source>
</reference>
<proteinExistence type="predicted"/>
<gene>
    <name evidence="1" type="ORF">LamDB_48610</name>
</gene>
<accession>A0A640MXI2</accession>
<sequence>MSMELIGKLVNFIMSTISNWIGSNELIRDVFKIKDNKKQ</sequence>
<dbReference type="EMBL" id="BLEX01000010">
    <property type="protein sequence ID" value="GEU18847.1"/>
    <property type="molecule type" value="Genomic_DNA"/>
</dbReference>
<reference evidence="1" key="1">
    <citation type="submission" date="2019-12" db="EMBL/GenBank/DDBJ databases">
        <title>Epidemiological and comparative genomic analysis of Bacillus anthracis isolated from northern Vietnam.</title>
        <authorList>
            <person name="Hoang T.T.H."/>
            <person name="Dang D.A."/>
            <person name="Pham M.H."/>
            <person name="Luong M.H."/>
            <person name="Tran N.D."/>
            <person name="Nguyen T.H."/>
            <person name="Nguyen T.T."/>
            <person name="Inoue S."/>
            <person name="Morikawa S."/>
            <person name="Okutani A."/>
        </authorList>
    </citation>
    <scope>NUCLEOTIDE SEQUENCE</scope>
    <source>
        <strain evidence="1">LamDB</strain>
    </source>
</reference>
<organism evidence="1">
    <name type="scientific">Bacillus anthracis</name>
    <name type="common">anthrax bacterium</name>
    <dbReference type="NCBI Taxonomy" id="1392"/>
    <lineage>
        <taxon>Bacteria</taxon>
        <taxon>Bacillati</taxon>
        <taxon>Bacillota</taxon>
        <taxon>Bacilli</taxon>
        <taxon>Bacillales</taxon>
        <taxon>Bacillaceae</taxon>
        <taxon>Bacillus</taxon>
        <taxon>Bacillus cereus group</taxon>
    </lineage>
</organism>
<name>A0A640MXI2_BACAN</name>
<dbReference type="AlphaFoldDB" id="A0A640MXI2"/>